<accession>A0A814U103</accession>
<evidence type="ECO:0000313" key="1">
    <source>
        <dbReference type="EMBL" id="CAF1167401.1"/>
    </source>
</evidence>
<protein>
    <submittedName>
        <fullName evidence="1">Uncharacterized protein</fullName>
    </submittedName>
</protein>
<reference evidence="1" key="1">
    <citation type="submission" date="2021-02" db="EMBL/GenBank/DDBJ databases">
        <authorList>
            <person name="Nowell W R."/>
        </authorList>
    </citation>
    <scope>NUCLEOTIDE SEQUENCE</scope>
</reference>
<evidence type="ECO:0000313" key="2">
    <source>
        <dbReference type="EMBL" id="CAF3930982.1"/>
    </source>
</evidence>
<dbReference type="Proteomes" id="UP000681722">
    <property type="component" value="Unassembled WGS sequence"/>
</dbReference>
<dbReference type="EMBL" id="CAJNOQ010007397">
    <property type="protein sequence ID" value="CAF1167401.1"/>
    <property type="molecule type" value="Genomic_DNA"/>
</dbReference>
<dbReference type="AlphaFoldDB" id="A0A814U103"/>
<dbReference type="EMBL" id="CAJOBC010007397">
    <property type="protein sequence ID" value="CAF3930982.1"/>
    <property type="molecule type" value="Genomic_DNA"/>
</dbReference>
<comment type="caution">
    <text evidence="1">The sequence shown here is derived from an EMBL/GenBank/DDBJ whole genome shotgun (WGS) entry which is preliminary data.</text>
</comment>
<sequence length="75" mass="8886">MATFLCRVKAFDEERQGCHTSTTDVLSQPFSDNQTHVELPLGHEHFYRLYADGVQKYQCLYNDVTEQYNWEMDHP</sequence>
<proteinExistence type="predicted"/>
<keyword evidence="3" id="KW-1185">Reference proteome</keyword>
<name>A0A814U103_9BILA</name>
<organism evidence="1 3">
    <name type="scientific">Didymodactylos carnosus</name>
    <dbReference type="NCBI Taxonomy" id="1234261"/>
    <lineage>
        <taxon>Eukaryota</taxon>
        <taxon>Metazoa</taxon>
        <taxon>Spiralia</taxon>
        <taxon>Gnathifera</taxon>
        <taxon>Rotifera</taxon>
        <taxon>Eurotatoria</taxon>
        <taxon>Bdelloidea</taxon>
        <taxon>Philodinida</taxon>
        <taxon>Philodinidae</taxon>
        <taxon>Didymodactylos</taxon>
    </lineage>
</organism>
<gene>
    <name evidence="1" type="ORF">GPM918_LOCUS21997</name>
    <name evidence="2" type="ORF">SRO942_LOCUS21994</name>
</gene>
<dbReference type="Proteomes" id="UP000663829">
    <property type="component" value="Unassembled WGS sequence"/>
</dbReference>
<evidence type="ECO:0000313" key="3">
    <source>
        <dbReference type="Proteomes" id="UP000663829"/>
    </source>
</evidence>